<comment type="subcellular location">
    <subcellularLocation>
        <location evidence="1">Membrane</location>
        <topology evidence="1">Multi-pass membrane protein</topology>
    </subcellularLocation>
</comment>
<keyword evidence="4 5" id="KW-0472">Membrane</keyword>
<proteinExistence type="predicted"/>
<keyword evidence="7" id="KW-1185">Reference proteome</keyword>
<evidence type="ECO:0000256" key="1">
    <source>
        <dbReference type="ARBA" id="ARBA00004141"/>
    </source>
</evidence>
<evidence type="ECO:0000256" key="4">
    <source>
        <dbReference type="ARBA" id="ARBA00023136"/>
    </source>
</evidence>
<feature type="transmembrane region" description="Helical" evidence="5">
    <location>
        <begin position="90"/>
        <end position="115"/>
    </location>
</feature>
<dbReference type="GO" id="GO:0005886">
    <property type="term" value="C:plasma membrane"/>
    <property type="evidence" value="ECO:0007669"/>
    <property type="project" value="TreeGrafter"/>
</dbReference>
<name>A0A8K0T9Y2_9PEZI</name>
<dbReference type="Proteomes" id="UP000813385">
    <property type="component" value="Unassembled WGS sequence"/>
</dbReference>
<gene>
    <name evidence="6" type="ORF">B0T11DRAFT_354212</name>
</gene>
<feature type="transmembrane region" description="Helical" evidence="5">
    <location>
        <begin position="62"/>
        <end position="84"/>
    </location>
</feature>
<evidence type="ECO:0000256" key="3">
    <source>
        <dbReference type="ARBA" id="ARBA00022989"/>
    </source>
</evidence>
<dbReference type="GO" id="GO:0000324">
    <property type="term" value="C:fungal-type vacuole"/>
    <property type="evidence" value="ECO:0007669"/>
    <property type="project" value="TreeGrafter"/>
</dbReference>
<feature type="transmembrane region" description="Helical" evidence="5">
    <location>
        <begin position="35"/>
        <end position="55"/>
    </location>
</feature>
<keyword evidence="2 5" id="KW-0812">Transmembrane</keyword>
<feature type="transmembrane region" description="Helical" evidence="5">
    <location>
        <begin position="245"/>
        <end position="265"/>
    </location>
</feature>
<sequence>MSDQPFVPGYNTCDAVSDQCPVSATLYGDYFTKNAVIFFSAAYALLLALQVYYTWKSRAWSFAAWLGVGTIFELAGYVCRVIAASNPWNFLAFVIQLLTLMLGPTFIAAAISITFKHLVIHYGAQWSTIKPRWYPWLFVGSDVFSIIIQAAGCGLAAMATSGEGGNSTVQDASSILLITGVSFQAVNMMVCGGLMLLYYRRRSVGAKGQWQGQPGSSAELIYSTQEEARIRGDLNGIAAARKLKIFVWCISVAFVAIIVRCIYRIPEMASGWGSDLMKDEISFLILDGAMILAATALLSIIHPATYFPQLSAKGLIKEDIVLEEGLTTSRK</sequence>
<reference evidence="6" key="1">
    <citation type="journal article" date="2021" name="Nat. Commun.">
        <title>Genetic determinants of endophytism in the Arabidopsis root mycobiome.</title>
        <authorList>
            <person name="Mesny F."/>
            <person name="Miyauchi S."/>
            <person name="Thiergart T."/>
            <person name="Pickel B."/>
            <person name="Atanasova L."/>
            <person name="Karlsson M."/>
            <person name="Huettel B."/>
            <person name="Barry K.W."/>
            <person name="Haridas S."/>
            <person name="Chen C."/>
            <person name="Bauer D."/>
            <person name="Andreopoulos W."/>
            <person name="Pangilinan J."/>
            <person name="LaButti K."/>
            <person name="Riley R."/>
            <person name="Lipzen A."/>
            <person name="Clum A."/>
            <person name="Drula E."/>
            <person name="Henrissat B."/>
            <person name="Kohler A."/>
            <person name="Grigoriev I.V."/>
            <person name="Martin F.M."/>
            <person name="Hacquard S."/>
        </authorList>
    </citation>
    <scope>NUCLEOTIDE SEQUENCE</scope>
    <source>
        <strain evidence="6">MPI-CAGE-AT-0016</strain>
    </source>
</reference>
<feature type="transmembrane region" description="Helical" evidence="5">
    <location>
        <begin position="285"/>
        <end position="307"/>
    </location>
</feature>
<evidence type="ECO:0000313" key="6">
    <source>
        <dbReference type="EMBL" id="KAH7357719.1"/>
    </source>
</evidence>
<keyword evidence="3 5" id="KW-1133">Transmembrane helix</keyword>
<organism evidence="6 7">
    <name type="scientific">Plectosphaerella cucumerina</name>
    <dbReference type="NCBI Taxonomy" id="40658"/>
    <lineage>
        <taxon>Eukaryota</taxon>
        <taxon>Fungi</taxon>
        <taxon>Dikarya</taxon>
        <taxon>Ascomycota</taxon>
        <taxon>Pezizomycotina</taxon>
        <taxon>Sordariomycetes</taxon>
        <taxon>Hypocreomycetidae</taxon>
        <taxon>Glomerellales</taxon>
        <taxon>Plectosphaerellaceae</taxon>
        <taxon>Plectosphaerella</taxon>
    </lineage>
</organism>
<dbReference type="OrthoDB" id="4521223at2759"/>
<dbReference type="PANTHER" id="PTHR31465:SF8">
    <property type="entry name" value="DOMAIN PROTEIN, PUTATIVE (AFU_ORTHOLOGUE AFUA_6G14140)-RELATED"/>
    <property type="match status" value="1"/>
</dbReference>
<feature type="transmembrane region" description="Helical" evidence="5">
    <location>
        <begin position="136"/>
        <end position="160"/>
    </location>
</feature>
<protein>
    <submittedName>
        <fullName evidence="6">RTA1-like protein</fullName>
    </submittedName>
</protein>
<evidence type="ECO:0000256" key="5">
    <source>
        <dbReference type="SAM" id="Phobius"/>
    </source>
</evidence>
<accession>A0A8K0T9Y2</accession>
<dbReference type="InterPro" id="IPR007568">
    <property type="entry name" value="RTA1"/>
</dbReference>
<dbReference type="EMBL" id="JAGPXD010000004">
    <property type="protein sequence ID" value="KAH7357719.1"/>
    <property type="molecule type" value="Genomic_DNA"/>
</dbReference>
<evidence type="ECO:0000256" key="2">
    <source>
        <dbReference type="ARBA" id="ARBA00022692"/>
    </source>
</evidence>
<evidence type="ECO:0000313" key="7">
    <source>
        <dbReference type="Proteomes" id="UP000813385"/>
    </source>
</evidence>
<feature type="transmembrane region" description="Helical" evidence="5">
    <location>
        <begin position="172"/>
        <end position="199"/>
    </location>
</feature>
<dbReference type="AlphaFoldDB" id="A0A8K0T9Y2"/>
<dbReference type="Pfam" id="PF04479">
    <property type="entry name" value="RTA1"/>
    <property type="match status" value="1"/>
</dbReference>
<dbReference type="PANTHER" id="PTHR31465">
    <property type="entry name" value="PROTEIN RTA1-RELATED"/>
    <property type="match status" value="1"/>
</dbReference>
<comment type="caution">
    <text evidence="6">The sequence shown here is derived from an EMBL/GenBank/DDBJ whole genome shotgun (WGS) entry which is preliminary data.</text>
</comment>